<sequence>MVADSRARISKFILGVSEMVVKECRTSILINDMDISRLMVHAQQIEEEKLKEKSRKVKRAKIGDGNFSHARFDGYSRPRFRQRFSGQGSSNAPSNFNKDRVSNPKSQGGNGSGSSLTLPSFVKCGKKHEGKCLAGTDGCFSCGKSGHKMRDFPMLMDRGREGNQAPSNGSGSNAPKQNHFYALQTRGEQEGSPDVVTGILKVFQLDVYDLIDLGATLSFVTPYVYEV</sequence>
<feature type="compositionally biased region" description="Polar residues" evidence="1">
    <location>
        <begin position="103"/>
        <end position="114"/>
    </location>
</feature>
<feature type="region of interest" description="Disordered" evidence="1">
    <location>
        <begin position="158"/>
        <end position="177"/>
    </location>
</feature>
<protein>
    <submittedName>
        <fullName evidence="2">Gag-pol protein</fullName>
    </submittedName>
</protein>
<accession>M1D9X3</accession>
<reference evidence="2" key="2">
    <citation type="submission" date="2015-06" db="UniProtKB">
        <authorList>
            <consortium name="EnsemblPlants"/>
        </authorList>
    </citation>
    <scope>IDENTIFICATION</scope>
    <source>
        <strain evidence="2">DM1-3 516 R44</strain>
    </source>
</reference>
<dbReference type="PaxDb" id="4113-PGSC0003DMT400085625"/>
<dbReference type="Gramene" id="PGSC0003DMT400085625">
    <property type="protein sequence ID" value="PGSC0003DMT400085625"/>
    <property type="gene ID" value="PGSC0003DMG400035196"/>
</dbReference>
<evidence type="ECO:0000313" key="3">
    <source>
        <dbReference type="Proteomes" id="UP000011115"/>
    </source>
</evidence>
<name>M1D9X3_SOLTU</name>
<reference evidence="3" key="1">
    <citation type="journal article" date="2011" name="Nature">
        <title>Genome sequence and analysis of the tuber crop potato.</title>
        <authorList>
            <consortium name="The Potato Genome Sequencing Consortium"/>
        </authorList>
    </citation>
    <scope>NUCLEOTIDE SEQUENCE [LARGE SCALE GENOMIC DNA]</scope>
    <source>
        <strain evidence="3">cv. DM1-3 516 R44</strain>
    </source>
</reference>
<evidence type="ECO:0000313" key="2">
    <source>
        <dbReference type="EnsemblPlants" id="PGSC0003DMT400085625"/>
    </source>
</evidence>
<keyword evidence="3" id="KW-1185">Reference proteome</keyword>
<dbReference type="HOGENOM" id="CLU_043741_3_1_1"/>
<dbReference type="EnsemblPlants" id="PGSC0003DMT400085625">
    <property type="protein sequence ID" value="PGSC0003DMT400085625"/>
    <property type="gene ID" value="PGSC0003DMG400035196"/>
</dbReference>
<dbReference type="InParanoid" id="M1D9X3"/>
<proteinExistence type="predicted"/>
<feature type="compositionally biased region" description="Polar residues" evidence="1">
    <location>
        <begin position="84"/>
        <end position="96"/>
    </location>
</feature>
<feature type="region of interest" description="Disordered" evidence="1">
    <location>
        <begin position="78"/>
        <end position="114"/>
    </location>
</feature>
<dbReference type="PANTHER" id="PTHR34482">
    <property type="entry name" value="DNA DAMAGE-INDUCIBLE PROTEIN 1-LIKE"/>
    <property type="match status" value="1"/>
</dbReference>
<dbReference type="PANTHER" id="PTHR34482:SF57">
    <property type="entry name" value="RETROTRANSPOSON GAG DOMAIN-CONTAINING PROTEIN"/>
    <property type="match status" value="1"/>
</dbReference>
<feature type="compositionally biased region" description="Polar residues" evidence="1">
    <location>
        <begin position="164"/>
        <end position="176"/>
    </location>
</feature>
<organism evidence="2 3">
    <name type="scientific">Solanum tuberosum</name>
    <name type="common">Potato</name>
    <dbReference type="NCBI Taxonomy" id="4113"/>
    <lineage>
        <taxon>Eukaryota</taxon>
        <taxon>Viridiplantae</taxon>
        <taxon>Streptophyta</taxon>
        <taxon>Embryophyta</taxon>
        <taxon>Tracheophyta</taxon>
        <taxon>Spermatophyta</taxon>
        <taxon>Magnoliopsida</taxon>
        <taxon>eudicotyledons</taxon>
        <taxon>Gunneridae</taxon>
        <taxon>Pentapetalae</taxon>
        <taxon>asterids</taxon>
        <taxon>lamiids</taxon>
        <taxon>Solanales</taxon>
        <taxon>Solanaceae</taxon>
        <taxon>Solanoideae</taxon>
        <taxon>Solaneae</taxon>
        <taxon>Solanum</taxon>
    </lineage>
</organism>
<evidence type="ECO:0000256" key="1">
    <source>
        <dbReference type="SAM" id="MobiDB-lite"/>
    </source>
</evidence>
<dbReference type="AlphaFoldDB" id="M1D9X3"/>
<dbReference type="Proteomes" id="UP000011115">
    <property type="component" value="Unassembled WGS sequence"/>
</dbReference>